<dbReference type="EMBL" id="JBGOSP010000056">
    <property type="protein sequence ID" value="MFA3843313.1"/>
    <property type="molecule type" value="Genomic_DNA"/>
</dbReference>
<proteinExistence type="predicted"/>
<gene>
    <name evidence="1" type="ORF">ACEG43_45595</name>
</gene>
<accession>A0ABV4T1S8</accession>
<dbReference type="Proteomes" id="UP001571476">
    <property type="component" value="Unassembled WGS sequence"/>
</dbReference>
<organism evidence="1 2">
    <name type="scientific">Streptomyces aureus</name>
    <dbReference type="NCBI Taxonomy" id="193461"/>
    <lineage>
        <taxon>Bacteria</taxon>
        <taxon>Bacillati</taxon>
        <taxon>Actinomycetota</taxon>
        <taxon>Actinomycetes</taxon>
        <taxon>Kitasatosporales</taxon>
        <taxon>Streptomycetaceae</taxon>
        <taxon>Streptomyces</taxon>
    </lineage>
</organism>
<dbReference type="RefSeq" id="WP_372567141.1">
    <property type="nucleotide sequence ID" value="NZ_JBGOSP010000056.1"/>
</dbReference>
<comment type="caution">
    <text evidence="1">The sequence shown here is derived from an EMBL/GenBank/DDBJ whole genome shotgun (WGS) entry which is preliminary data.</text>
</comment>
<protein>
    <submittedName>
        <fullName evidence="1">Uncharacterized protein</fullName>
    </submittedName>
</protein>
<evidence type="ECO:0000313" key="1">
    <source>
        <dbReference type="EMBL" id="MFA3843313.1"/>
    </source>
</evidence>
<sequence length="234" mass="25970">MRHSLLGGLVLRSGDPVGLAQEIWAQLTVYQVMRRAMTEAAETRPGTDPDRVSFTVAREAARDQIVTAEDVMNVTPADNRFTRTVLSALLPKRRARVSARRVKSIQLRYRGGTPDERPLTSKNITHLKIAIHAQTADAPQPKPAAGTTSAAGGKRNLTLQLLRTDPYRIWSVAEIAEGLTVDHYRSLCAQLGLWAKEGLLDKTGRGHYRLNSRWIEEESYPPAQMPDSTYTLTA</sequence>
<evidence type="ECO:0000313" key="2">
    <source>
        <dbReference type="Proteomes" id="UP001571476"/>
    </source>
</evidence>
<name>A0ABV4T1S8_9ACTN</name>
<keyword evidence="2" id="KW-1185">Reference proteome</keyword>
<reference evidence="1 2" key="1">
    <citation type="submission" date="2024-08" db="EMBL/GenBank/DDBJ databases">
        <title>Genome sequence of Streptomyces aureus CACIA-1.46HGO.</title>
        <authorList>
            <person name="Evangelista-Martinez Z."/>
        </authorList>
    </citation>
    <scope>NUCLEOTIDE SEQUENCE [LARGE SCALE GENOMIC DNA]</scope>
    <source>
        <strain evidence="1 2">CACIA-1.46HGO</strain>
    </source>
</reference>